<organism evidence="2 3">
    <name type="scientific">Microbulbifer harenosus</name>
    <dbReference type="NCBI Taxonomy" id="2576840"/>
    <lineage>
        <taxon>Bacteria</taxon>
        <taxon>Pseudomonadati</taxon>
        <taxon>Pseudomonadota</taxon>
        <taxon>Gammaproteobacteria</taxon>
        <taxon>Cellvibrionales</taxon>
        <taxon>Microbulbiferaceae</taxon>
        <taxon>Microbulbifer</taxon>
    </lineage>
</organism>
<gene>
    <name evidence="2" type="ORF">FDY93_19195</name>
</gene>
<keyword evidence="3" id="KW-1185">Reference proteome</keyword>
<proteinExistence type="predicted"/>
<feature type="region of interest" description="Disordered" evidence="1">
    <location>
        <begin position="72"/>
        <end position="96"/>
    </location>
</feature>
<protein>
    <submittedName>
        <fullName evidence="2">Uncharacterized protein</fullName>
    </submittedName>
</protein>
<sequence length="170" mass="18369">MRKKPKVLAGFNQKVRGQVGGLLTSHHADVAPPGDRQDLTYPEIYTEHDNPVSYRATGKRAVRQADYDAGVGGWKKRMPRCNDADTGSNFARRESEQTSSWCLIAREVGEPVLWGKANDGDRGAPGDGQAVFQCRCAPSGNGEPDRQAGNGHRDSPLPRPPAAAAYREGG</sequence>
<feature type="compositionally biased region" description="Basic and acidic residues" evidence="1">
    <location>
        <begin position="143"/>
        <end position="156"/>
    </location>
</feature>
<name>A0ABY2UES1_9GAMM</name>
<evidence type="ECO:0000313" key="3">
    <source>
        <dbReference type="Proteomes" id="UP000306791"/>
    </source>
</evidence>
<evidence type="ECO:0000313" key="2">
    <source>
        <dbReference type="EMBL" id="TLM73172.1"/>
    </source>
</evidence>
<evidence type="ECO:0000256" key="1">
    <source>
        <dbReference type="SAM" id="MobiDB-lite"/>
    </source>
</evidence>
<dbReference type="Proteomes" id="UP000306791">
    <property type="component" value="Unassembled WGS sequence"/>
</dbReference>
<feature type="region of interest" description="Disordered" evidence="1">
    <location>
        <begin position="116"/>
        <end position="170"/>
    </location>
</feature>
<comment type="caution">
    <text evidence="2">The sequence shown here is derived from an EMBL/GenBank/DDBJ whole genome shotgun (WGS) entry which is preliminary data.</text>
</comment>
<reference evidence="2 3" key="1">
    <citation type="submission" date="2019-05" db="EMBL/GenBank/DDBJ databases">
        <title>Microbulbifer harenosus sp. nov., an alginate-degrading bacterium isolated from coastal sand.</title>
        <authorList>
            <person name="Huang H."/>
            <person name="Mo K."/>
            <person name="Bao S."/>
        </authorList>
    </citation>
    <scope>NUCLEOTIDE SEQUENCE [LARGE SCALE GENOMIC DNA]</scope>
    <source>
        <strain evidence="2 3">HB161719</strain>
    </source>
</reference>
<dbReference type="EMBL" id="VANI01000040">
    <property type="protein sequence ID" value="TLM73172.1"/>
    <property type="molecule type" value="Genomic_DNA"/>
</dbReference>
<accession>A0ABY2UES1</accession>